<reference evidence="1 2" key="1">
    <citation type="submission" date="2018-06" db="EMBL/GenBank/DDBJ databases">
        <title>Comparative genomics reveals the genomic features of Rhizophagus irregularis, R. cerebriforme, R. diaphanum and Gigaspora rosea, and their symbiotic lifestyle signature.</title>
        <authorList>
            <person name="Morin E."/>
            <person name="San Clemente H."/>
            <person name="Chen E.C.H."/>
            <person name="De La Providencia I."/>
            <person name="Hainaut M."/>
            <person name="Kuo A."/>
            <person name="Kohler A."/>
            <person name="Murat C."/>
            <person name="Tang N."/>
            <person name="Roy S."/>
            <person name="Loubradou J."/>
            <person name="Henrissat B."/>
            <person name="Grigoriev I.V."/>
            <person name="Corradi N."/>
            <person name="Roux C."/>
            <person name="Martin F.M."/>
        </authorList>
    </citation>
    <scope>NUCLEOTIDE SEQUENCE [LARGE SCALE GENOMIC DNA]</scope>
    <source>
        <strain evidence="1 2">DAOM 194757</strain>
    </source>
</reference>
<dbReference type="OrthoDB" id="2322866at2759"/>
<name>A0A397VJN7_9GLOM</name>
<dbReference type="InterPro" id="IPR032675">
    <property type="entry name" value="LRR_dom_sf"/>
</dbReference>
<protein>
    <recommendedName>
        <fullName evidence="3">F-box domain-containing protein</fullName>
    </recommendedName>
</protein>
<dbReference type="Gene3D" id="3.80.10.10">
    <property type="entry name" value="Ribonuclease Inhibitor"/>
    <property type="match status" value="1"/>
</dbReference>
<dbReference type="AlphaFoldDB" id="A0A397VJN7"/>
<dbReference type="Proteomes" id="UP000266673">
    <property type="component" value="Unassembled WGS sequence"/>
</dbReference>
<evidence type="ECO:0000313" key="2">
    <source>
        <dbReference type="Proteomes" id="UP000266673"/>
    </source>
</evidence>
<keyword evidence="2" id="KW-1185">Reference proteome</keyword>
<gene>
    <name evidence="1" type="ORF">C2G38_956553</name>
</gene>
<dbReference type="SUPFAM" id="SSF52047">
    <property type="entry name" value="RNI-like"/>
    <property type="match status" value="1"/>
</dbReference>
<organism evidence="1 2">
    <name type="scientific">Gigaspora rosea</name>
    <dbReference type="NCBI Taxonomy" id="44941"/>
    <lineage>
        <taxon>Eukaryota</taxon>
        <taxon>Fungi</taxon>
        <taxon>Fungi incertae sedis</taxon>
        <taxon>Mucoromycota</taxon>
        <taxon>Glomeromycotina</taxon>
        <taxon>Glomeromycetes</taxon>
        <taxon>Diversisporales</taxon>
        <taxon>Gigasporaceae</taxon>
        <taxon>Gigaspora</taxon>
    </lineage>
</organism>
<sequence>MIELNHDCLWQIFTNLEQDKNSLHAAVLVNHTWCKVAIQFLWKKPFRFLYTCRKACKCLTEGRHKKARNLLATFITCIAQNQASSIINMQDFVIWTNAPRTAFDYSRFLRHIDLHDLFLALMDGVKYLISHKHLDYVIAFQHITKFLAPDDNWESAVIQEMARDICKLLVSHCSNLRYLSIDMANKQWSKENHRCSSLPNISFWITVKEIPEELLLIPTYPGATKSLSQLVEFYWGATHWTSEFLIALSKVSKRLRTLIIDMSNFGRNESNDHARNLGTLIKVQTALQEIQFIKCKPRVLPSIMQGLRTQAKSLRYFHFQGMVKDWSVFSELVHLTNIQELSFVKANFRCSEIEMLASSNFPNLTKLVFDTTSFRFPIIIPEIIIQSSGSKLRTFSLPAYFYPSYDGFVPTVALSVAKYCPNIVHFEYHVSRKEFSQLIILFASCQHLKKVMLAGNPEDANELFLQLATLELPNLREFEITAQWSYTVAALESFLVRSKAPLRSLVFRSSPCFSDDHLEAILRCLGDKLRKLYVESAQEMTKLMLSKANETITDFVYKMIDEVYNPGWLLE</sequence>
<evidence type="ECO:0008006" key="3">
    <source>
        <dbReference type="Google" id="ProtNLM"/>
    </source>
</evidence>
<evidence type="ECO:0000313" key="1">
    <source>
        <dbReference type="EMBL" id="RIB22705.1"/>
    </source>
</evidence>
<dbReference type="EMBL" id="QKWP01000296">
    <property type="protein sequence ID" value="RIB22705.1"/>
    <property type="molecule type" value="Genomic_DNA"/>
</dbReference>
<comment type="caution">
    <text evidence="1">The sequence shown here is derived from an EMBL/GenBank/DDBJ whole genome shotgun (WGS) entry which is preliminary data.</text>
</comment>
<accession>A0A397VJN7</accession>
<proteinExistence type="predicted"/>